<proteinExistence type="predicted"/>
<dbReference type="SUPFAM" id="SSF63446">
    <property type="entry name" value="Type I dockerin domain"/>
    <property type="match status" value="1"/>
</dbReference>
<dbReference type="InterPro" id="IPR002105">
    <property type="entry name" value="Dockerin_1_rpt"/>
</dbReference>
<dbReference type="Pfam" id="PF00404">
    <property type="entry name" value="Dockerin_1"/>
    <property type="match status" value="1"/>
</dbReference>
<keyword evidence="3" id="KW-1185">Reference proteome</keyword>
<dbReference type="GO" id="GO:0004553">
    <property type="term" value="F:hydrolase activity, hydrolyzing O-glycosyl compounds"/>
    <property type="evidence" value="ECO:0007669"/>
    <property type="project" value="InterPro"/>
</dbReference>
<dbReference type="InterPro" id="IPR036439">
    <property type="entry name" value="Dockerin_dom_sf"/>
</dbReference>
<evidence type="ECO:0000313" key="2">
    <source>
        <dbReference type="EMBL" id="TWU45386.1"/>
    </source>
</evidence>
<dbReference type="CDD" id="cd14256">
    <property type="entry name" value="Dockerin_I"/>
    <property type="match status" value="1"/>
</dbReference>
<dbReference type="Proteomes" id="UP000315471">
    <property type="component" value="Unassembled WGS sequence"/>
</dbReference>
<organism evidence="2 3">
    <name type="scientific">Novipirellula aureliae</name>
    <dbReference type="NCBI Taxonomy" id="2527966"/>
    <lineage>
        <taxon>Bacteria</taxon>
        <taxon>Pseudomonadati</taxon>
        <taxon>Planctomycetota</taxon>
        <taxon>Planctomycetia</taxon>
        <taxon>Pirellulales</taxon>
        <taxon>Pirellulaceae</taxon>
        <taxon>Novipirellula</taxon>
    </lineage>
</organism>
<sequence>MRIESLERRSMMAANPIGMTQLDTGEFLLGSVAVTPVFFESNGDIDQETQDWVAADINATIAKITEGVNWWSDTLDTLDTVHELDFTFDFTHALHPVETPYELIDRKSQDFELAVADWMDSLGYSGSSSVQTAVQQFNHDQRIKLGTDWAFTIFVIDSSDDPVLGDAIEDPDDPDDNDGFFPADGYFRGAFAYAGGLFMVTPSSRPAATIAHEMGHIFWTRDEYPGGGSWYDQRGYYNTQNTNAADDAPVGYEQEISIMRSGIPLNEAYDLHVSPDSTLAMLGWQDSDGDGIFDLADVPLDFDGVGYFDRATSIYHFSGAASAVPLKNENSVGPQSDITLNRISELQYRLDEGDWISAAVPDSARADFDLELSIDTPFERIDWRVVDSEVGVTSELVSGGVNTPAISASRIAGYTYFDENNNQLRDFNEPLLAGVTASIEYADGSEILQSSVAAVDLPTGKIDPQQTDGLTLSTDSFGLDPVVYVEPSLLASGENLFQSYSFQHSSLREHWNAENKLKATFDQPVGYVELDIVAGSEPSYGRIEAYDAAGNLVGRQTSDDIPLGSSVPLRFEDPTAQIASIRVFGHAGTSIGIKSIDFGSVNQITTDQSGAWYFGQLADGDYRIRMTASDDSFELEMPTFLVTVDNSSAALLSVPVRERTNSWHNANVPGDVNGDNLVTAGDALVVINYLTDQGARQLDGIAPEKELVDVNNDGLVTALDAVIVINALTPNASAGDGERVIEIENQTTSNRQSSIAPQPAQREATDQAFADWPSVSLPEPEKLDIRYSSGPLPILPLTNRHRSEISKNFSKKTVVDQILGSTIDMDLSLNDDLAEKVEQLIEAKIDLSIDFRRN</sequence>
<gene>
    <name evidence="2" type="ORF">Q31b_05580</name>
</gene>
<protein>
    <submittedName>
        <fullName evidence="2">Dockerin type I repeat protein</fullName>
    </submittedName>
</protein>
<feature type="region of interest" description="Disordered" evidence="1">
    <location>
        <begin position="747"/>
        <end position="767"/>
    </location>
</feature>
<accession>A0A5C6ECV5</accession>
<evidence type="ECO:0000256" key="1">
    <source>
        <dbReference type="SAM" id="MobiDB-lite"/>
    </source>
</evidence>
<reference evidence="2 3" key="1">
    <citation type="submission" date="2019-02" db="EMBL/GenBank/DDBJ databases">
        <title>Deep-cultivation of Planctomycetes and their phenomic and genomic characterization uncovers novel biology.</title>
        <authorList>
            <person name="Wiegand S."/>
            <person name="Jogler M."/>
            <person name="Boedeker C."/>
            <person name="Pinto D."/>
            <person name="Vollmers J."/>
            <person name="Rivas-Marin E."/>
            <person name="Kohn T."/>
            <person name="Peeters S.H."/>
            <person name="Heuer A."/>
            <person name="Rast P."/>
            <person name="Oberbeckmann S."/>
            <person name="Bunk B."/>
            <person name="Jeske O."/>
            <person name="Meyerdierks A."/>
            <person name="Storesund J.E."/>
            <person name="Kallscheuer N."/>
            <person name="Luecker S."/>
            <person name="Lage O.M."/>
            <person name="Pohl T."/>
            <person name="Merkel B.J."/>
            <person name="Hornburger P."/>
            <person name="Mueller R.-W."/>
            <person name="Bruemmer F."/>
            <person name="Labrenz M."/>
            <person name="Spormann A.M."/>
            <person name="Op Den Camp H."/>
            <person name="Overmann J."/>
            <person name="Amann R."/>
            <person name="Jetten M.S.M."/>
            <person name="Mascher T."/>
            <person name="Medema M.H."/>
            <person name="Devos D.P."/>
            <person name="Kaster A.-K."/>
            <person name="Ovreas L."/>
            <person name="Rohde M."/>
            <person name="Galperin M.Y."/>
            <person name="Jogler C."/>
        </authorList>
    </citation>
    <scope>NUCLEOTIDE SEQUENCE [LARGE SCALE GENOMIC DNA]</scope>
    <source>
        <strain evidence="2 3">Q31b</strain>
    </source>
</reference>
<dbReference type="EMBL" id="SJPY01000001">
    <property type="protein sequence ID" value="TWU45386.1"/>
    <property type="molecule type" value="Genomic_DNA"/>
</dbReference>
<comment type="caution">
    <text evidence="2">The sequence shown here is derived from an EMBL/GenBank/DDBJ whole genome shotgun (WGS) entry which is preliminary data.</text>
</comment>
<feature type="compositionally biased region" description="Polar residues" evidence="1">
    <location>
        <begin position="747"/>
        <end position="756"/>
    </location>
</feature>
<evidence type="ECO:0000313" key="3">
    <source>
        <dbReference type="Proteomes" id="UP000315471"/>
    </source>
</evidence>
<name>A0A5C6ECV5_9BACT</name>
<dbReference type="SUPFAM" id="SSF117074">
    <property type="entry name" value="Hypothetical protein PA1324"/>
    <property type="match status" value="1"/>
</dbReference>
<dbReference type="GO" id="GO:0000272">
    <property type="term" value="P:polysaccharide catabolic process"/>
    <property type="evidence" value="ECO:0007669"/>
    <property type="project" value="InterPro"/>
</dbReference>
<dbReference type="Gene3D" id="1.10.1330.10">
    <property type="entry name" value="Dockerin domain"/>
    <property type="match status" value="1"/>
</dbReference>
<dbReference type="AlphaFoldDB" id="A0A5C6ECV5"/>